<dbReference type="InterPro" id="IPR013429">
    <property type="entry name" value="Regulatory_FmdB_Zinc_ribbon"/>
</dbReference>
<evidence type="ECO:0000259" key="1">
    <source>
        <dbReference type="SMART" id="SM00834"/>
    </source>
</evidence>
<proteinExistence type="predicted"/>
<gene>
    <name evidence="2" type="ORF">S01H1_22241</name>
</gene>
<dbReference type="AlphaFoldDB" id="X0T1Y0"/>
<accession>X0T1Y0</accession>
<dbReference type="EMBL" id="BARS01012508">
    <property type="protein sequence ID" value="GAF87453.1"/>
    <property type="molecule type" value="Genomic_DNA"/>
</dbReference>
<feature type="domain" description="Putative regulatory protein FmdB zinc ribbon" evidence="1">
    <location>
        <begin position="1"/>
        <end position="49"/>
    </location>
</feature>
<name>X0T1Y0_9ZZZZ</name>
<reference evidence="2" key="1">
    <citation type="journal article" date="2014" name="Front. Microbiol.">
        <title>High frequency of phylogenetically diverse reductive dehalogenase-homologous genes in deep subseafloor sedimentary metagenomes.</title>
        <authorList>
            <person name="Kawai M."/>
            <person name="Futagami T."/>
            <person name="Toyoda A."/>
            <person name="Takaki Y."/>
            <person name="Nishi S."/>
            <person name="Hori S."/>
            <person name="Arai W."/>
            <person name="Tsubouchi T."/>
            <person name="Morono Y."/>
            <person name="Uchiyama I."/>
            <person name="Ito T."/>
            <person name="Fujiyama A."/>
            <person name="Inagaki F."/>
            <person name="Takami H."/>
        </authorList>
    </citation>
    <scope>NUCLEOTIDE SEQUENCE</scope>
    <source>
        <strain evidence="2">Expedition CK06-06</strain>
    </source>
</reference>
<organism evidence="2">
    <name type="scientific">marine sediment metagenome</name>
    <dbReference type="NCBI Taxonomy" id="412755"/>
    <lineage>
        <taxon>unclassified sequences</taxon>
        <taxon>metagenomes</taxon>
        <taxon>ecological metagenomes</taxon>
    </lineage>
</organism>
<sequence length="82" mass="9352">MPYYEFECDHCGFVIEKFFKSADLGDDTHMFKLCEQEGCLSASYKKILSVTNFKLEGMGWGVDGYDKNAAPRVRELDEPSVI</sequence>
<evidence type="ECO:0000313" key="2">
    <source>
        <dbReference type="EMBL" id="GAF87453.1"/>
    </source>
</evidence>
<protein>
    <recommendedName>
        <fullName evidence="1">Putative regulatory protein FmdB zinc ribbon domain-containing protein</fullName>
    </recommendedName>
</protein>
<dbReference type="SMART" id="SM00834">
    <property type="entry name" value="CxxC_CXXC_SSSS"/>
    <property type="match status" value="1"/>
</dbReference>
<comment type="caution">
    <text evidence="2">The sequence shown here is derived from an EMBL/GenBank/DDBJ whole genome shotgun (WGS) entry which is preliminary data.</text>
</comment>